<dbReference type="SUPFAM" id="SSF46894">
    <property type="entry name" value="C-terminal effector domain of the bipartite response regulators"/>
    <property type="match status" value="1"/>
</dbReference>
<comment type="caution">
    <text evidence="5">The sequence shown here is derived from an EMBL/GenBank/DDBJ whole genome shotgun (WGS) entry which is preliminary data.</text>
</comment>
<dbReference type="InterPro" id="IPR001867">
    <property type="entry name" value="OmpR/PhoB-type_DNA-bd"/>
</dbReference>
<dbReference type="InterPro" id="IPR036388">
    <property type="entry name" value="WH-like_DNA-bd_sf"/>
</dbReference>
<dbReference type="InterPro" id="IPR040970">
    <property type="entry name" value="CadC_C1"/>
</dbReference>
<evidence type="ECO:0000313" key="5">
    <source>
        <dbReference type="EMBL" id="GAB52877.1"/>
    </source>
</evidence>
<dbReference type="GO" id="GO:0000160">
    <property type="term" value="P:phosphorelay signal transduction system"/>
    <property type="evidence" value="ECO:0007669"/>
    <property type="project" value="InterPro"/>
</dbReference>
<keyword evidence="3" id="KW-0472">Membrane</keyword>
<name>H5V4G9_ATLHE</name>
<sequence length="508" mass="57324">MQQAVVKVGDWLVTPSVNQIARDGRQLILEPRLIDLLLYFTHHPDVVLSRDELIENVWTRNIVTNHVVTQCVSELRKSLKDGEEASPEYIITVPKRGYKLTAAVKWLTDEEKKGAVTEHTLPEPVVVEITPGLLNASPQRFAPSLCQKLLRRSLWVWLLFFLALGSCVTMIGLATLRPGAPLTNRQLMLNPRDIDIRVENGSACSNWASQKAYVAGVSNLMTTLLNTFSTFFVHDKTNYPFNDLSSSGKTLTVSFVNKRHYRAQQCFMSVRLFDNAQQAMMFEKRYFITNDNQLIIVADLLSTLSGALKQTWPAQMTQALTMSLPTQGKAMQQYYLAYHAMLNGDIDSLNAASAMLGEVVQRWPDYTYAFAEKTLIDLLRHLLQPFDGQKLTELNQNIARVDSLPAITDSAIYYQIKTIDLLDKGKVDQAGIAINKAISLEMSWMNYIFLGKVYEMEGANRLAADAYITAFNLRPGNNTLYWIKNSIFQTSPENITPYLARFIESAEG</sequence>
<dbReference type="SMART" id="SM00862">
    <property type="entry name" value="Trans_reg_C"/>
    <property type="match status" value="1"/>
</dbReference>
<keyword evidence="6" id="KW-1185">Reference proteome</keyword>
<dbReference type="AlphaFoldDB" id="H5V4G9"/>
<dbReference type="InterPro" id="IPR016032">
    <property type="entry name" value="Sig_transdc_resp-reg_C-effctor"/>
</dbReference>
<reference evidence="5 6" key="1">
    <citation type="submission" date="2012-02" db="EMBL/GenBank/DDBJ databases">
        <title>Whole genome shotgun sequence of Escherichia hermannii NBRC 105704.</title>
        <authorList>
            <person name="Yoshida I."/>
            <person name="Hosoyama A."/>
            <person name="Tsuchikane K."/>
            <person name="Katsumata H."/>
            <person name="Yamazaki S."/>
            <person name="Fujita N."/>
        </authorList>
    </citation>
    <scope>NUCLEOTIDE SEQUENCE [LARGE SCALE GENOMIC DNA]</scope>
    <source>
        <strain evidence="5 6">NBRC 105704</strain>
    </source>
</reference>
<proteinExistence type="predicted"/>
<dbReference type="Proteomes" id="UP000010297">
    <property type="component" value="Unassembled WGS sequence"/>
</dbReference>
<feature type="domain" description="OmpR/PhoB-type" evidence="4">
    <location>
        <begin position="3"/>
        <end position="102"/>
    </location>
</feature>
<dbReference type="Pfam" id="PF00486">
    <property type="entry name" value="Trans_reg_C"/>
    <property type="match status" value="1"/>
</dbReference>
<dbReference type="InterPro" id="IPR011990">
    <property type="entry name" value="TPR-like_helical_dom_sf"/>
</dbReference>
<dbReference type="CDD" id="cd00383">
    <property type="entry name" value="trans_reg_C"/>
    <property type="match status" value="1"/>
</dbReference>
<dbReference type="Gene3D" id="1.10.10.10">
    <property type="entry name" value="Winged helix-like DNA-binding domain superfamily/Winged helix DNA-binding domain"/>
    <property type="match status" value="1"/>
</dbReference>
<dbReference type="eggNOG" id="COG3710">
    <property type="taxonomic scope" value="Bacteria"/>
</dbReference>
<dbReference type="RefSeq" id="WP_002436986.1">
    <property type="nucleotide sequence ID" value="NZ_BAFF01000009.1"/>
</dbReference>
<dbReference type="Pfam" id="PF18500">
    <property type="entry name" value="CadC_C1"/>
    <property type="match status" value="1"/>
</dbReference>
<gene>
    <name evidence="5" type="primary">cadC</name>
    <name evidence="5" type="ORF">EH105704_09_01020</name>
</gene>
<evidence type="ECO:0000259" key="4">
    <source>
        <dbReference type="PROSITE" id="PS51755"/>
    </source>
</evidence>
<keyword evidence="3" id="KW-1133">Transmembrane helix</keyword>
<dbReference type="Gene3D" id="3.40.50.11830">
    <property type="match status" value="1"/>
</dbReference>
<feature type="transmembrane region" description="Helical" evidence="3">
    <location>
        <begin position="154"/>
        <end position="176"/>
    </location>
</feature>
<feature type="DNA-binding region" description="OmpR/PhoB-type" evidence="2">
    <location>
        <begin position="3"/>
        <end position="102"/>
    </location>
</feature>
<evidence type="ECO:0000256" key="2">
    <source>
        <dbReference type="PROSITE-ProRule" id="PRU01091"/>
    </source>
</evidence>
<dbReference type="GO" id="GO:0003677">
    <property type="term" value="F:DNA binding"/>
    <property type="evidence" value="ECO:0007669"/>
    <property type="project" value="UniProtKB-UniRule"/>
</dbReference>
<evidence type="ECO:0000256" key="3">
    <source>
        <dbReference type="SAM" id="Phobius"/>
    </source>
</evidence>
<dbReference type="Gene3D" id="1.25.40.10">
    <property type="entry name" value="Tetratricopeptide repeat domain"/>
    <property type="match status" value="1"/>
</dbReference>
<dbReference type="EMBL" id="BAFF01000009">
    <property type="protein sequence ID" value="GAB52877.1"/>
    <property type="molecule type" value="Genomic_DNA"/>
</dbReference>
<dbReference type="PROSITE" id="PS51755">
    <property type="entry name" value="OMPR_PHOB"/>
    <property type="match status" value="1"/>
</dbReference>
<keyword evidence="3" id="KW-0812">Transmembrane</keyword>
<keyword evidence="1 2" id="KW-0238">DNA-binding</keyword>
<dbReference type="GO" id="GO:0006355">
    <property type="term" value="P:regulation of DNA-templated transcription"/>
    <property type="evidence" value="ECO:0007669"/>
    <property type="project" value="InterPro"/>
</dbReference>
<protein>
    <submittedName>
        <fullName evidence="5">CadBA operon transcriptional activator</fullName>
    </submittedName>
</protein>
<evidence type="ECO:0000313" key="6">
    <source>
        <dbReference type="Proteomes" id="UP000010297"/>
    </source>
</evidence>
<dbReference type="GeneID" id="92829827"/>
<dbReference type="NCBIfam" id="NF007540">
    <property type="entry name" value="PRK10153.1"/>
    <property type="match status" value="1"/>
</dbReference>
<organism evidence="5 6">
    <name type="scientific">Atlantibacter hermannii NBRC 105704</name>
    <dbReference type="NCBI Taxonomy" id="1115512"/>
    <lineage>
        <taxon>Bacteria</taxon>
        <taxon>Pseudomonadati</taxon>
        <taxon>Pseudomonadota</taxon>
        <taxon>Gammaproteobacteria</taxon>
        <taxon>Enterobacterales</taxon>
        <taxon>Enterobacteriaceae</taxon>
        <taxon>Atlantibacter</taxon>
    </lineage>
</organism>
<evidence type="ECO:0000256" key="1">
    <source>
        <dbReference type="ARBA" id="ARBA00023125"/>
    </source>
</evidence>
<accession>H5V4G9</accession>